<evidence type="ECO:0000313" key="2">
    <source>
        <dbReference type="Proteomes" id="UP000308600"/>
    </source>
</evidence>
<dbReference type="EMBL" id="ML208352">
    <property type="protein sequence ID" value="TFK68418.1"/>
    <property type="molecule type" value="Genomic_DNA"/>
</dbReference>
<protein>
    <submittedName>
        <fullName evidence="1">Uncharacterized protein</fullName>
    </submittedName>
</protein>
<proteinExistence type="predicted"/>
<sequence>MWANQLRSTTWGIYYHARSFQGLITDKQLEVFKSRLASLPRSAQEDERRRVYYAEQLAKLEILVERLPASLTPKTSAEIRGAVGLLGGPLVFFNINRYSCDALALVPDFEDAIHIPLPNIDYHKLKSMQGTFLRFLNGREEESDRNLDRVGKLVRPPAQARRQEVSLPDVLGFLWTNVVELVLDNLAIHVTEDLPRVWWCPSGPLSFLPLHAAGLYENDSKDNISNYVVSSYISDASSIFRAVNGEFTQPTDEFRILAVAHPAGCGLPGTMEELEIIRRHTHPHPLITLTGNEATPLAVRHRMKESNWVHFACHGIQHPQEPSQSALILANKTRLNILDIGTLCLRLPNPEFAFLSACQTAKSHLNTPDEFIHLAGGMMAAGYRSIIATMWSISDSSAPFIADLVYQKLFEEERPDYRQAAYALHDAVKKLRTEMGGTYMDWVPFLHMGL</sequence>
<keyword evidence="2" id="KW-1185">Reference proteome</keyword>
<name>A0ACD3AR47_9AGAR</name>
<reference evidence="1 2" key="1">
    <citation type="journal article" date="2019" name="Nat. Ecol. Evol.">
        <title>Megaphylogeny resolves global patterns of mushroom evolution.</title>
        <authorList>
            <person name="Varga T."/>
            <person name="Krizsan K."/>
            <person name="Foldi C."/>
            <person name="Dima B."/>
            <person name="Sanchez-Garcia M."/>
            <person name="Sanchez-Ramirez S."/>
            <person name="Szollosi G.J."/>
            <person name="Szarkandi J.G."/>
            <person name="Papp V."/>
            <person name="Albert L."/>
            <person name="Andreopoulos W."/>
            <person name="Angelini C."/>
            <person name="Antonin V."/>
            <person name="Barry K.W."/>
            <person name="Bougher N.L."/>
            <person name="Buchanan P."/>
            <person name="Buyck B."/>
            <person name="Bense V."/>
            <person name="Catcheside P."/>
            <person name="Chovatia M."/>
            <person name="Cooper J."/>
            <person name="Damon W."/>
            <person name="Desjardin D."/>
            <person name="Finy P."/>
            <person name="Geml J."/>
            <person name="Haridas S."/>
            <person name="Hughes K."/>
            <person name="Justo A."/>
            <person name="Karasinski D."/>
            <person name="Kautmanova I."/>
            <person name="Kiss B."/>
            <person name="Kocsube S."/>
            <person name="Kotiranta H."/>
            <person name="LaButti K.M."/>
            <person name="Lechner B.E."/>
            <person name="Liimatainen K."/>
            <person name="Lipzen A."/>
            <person name="Lukacs Z."/>
            <person name="Mihaltcheva S."/>
            <person name="Morgado L.N."/>
            <person name="Niskanen T."/>
            <person name="Noordeloos M.E."/>
            <person name="Ohm R.A."/>
            <person name="Ortiz-Santana B."/>
            <person name="Ovrebo C."/>
            <person name="Racz N."/>
            <person name="Riley R."/>
            <person name="Savchenko A."/>
            <person name="Shiryaev A."/>
            <person name="Soop K."/>
            <person name="Spirin V."/>
            <person name="Szebenyi C."/>
            <person name="Tomsovsky M."/>
            <person name="Tulloss R.E."/>
            <person name="Uehling J."/>
            <person name="Grigoriev I.V."/>
            <person name="Vagvolgyi C."/>
            <person name="Papp T."/>
            <person name="Martin F.M."/>
            <person name="Miettinen O."/>
            <person name="Hibbett D.S."/>
            <person name="Nagy L.G."/>
        </authorList>
    </citation>
    <scope>NUCLEOTIDE SEQUENCE [LARGE SCALE GENOMIC DNA]</scope>
    <source>
        <strain evidence="1 2">NL-1719</strain>
    </source>
</reference>
<organism evidence="1 2">
    <name type="scientific">Pluteus cervinus</name>
    <dbReference type="NCBI Taxonomy" id="181527"/>
    <lineage>
        <taxon>Eukaryota</taxon>
        <taxon>Fungi</taxon>
        <taxon>Dikarya</taxon>
        <taxon>Basidiomycota</taxon>
        <taxon>Agaricomycotina</taxon>
        <taxon>Agaricomycetes</taxon>
        <taxon>Agaricomycetidae</taxon>
        <taxon>Agaricales</taxon>
        <taxon>Pluteineae</taxon>
        <taxon>Pluteaceae</taxon>
        <taxon>Pluteus</taxon>
    </lineage>
</organism>
<gene>
    <name evidence="1" type="ORF">BDN72DRAFT_769366</name>
</gene>
<accession>A0ACD3AR47</accession>
<evidence type="ECO:0000313" key="1">
    <source>
        <dbReference type="EMBL" id="TFK68418.1"/>
    </source>
</evidence>
<dbReference type="Proteomes" id="UP000308600">
    <property type="component" value="Unassembled WGS sequence"/>
</dbReference>